<dbReference type="GO" id="GO:0003677">
    <property type="term" value="F:DNA binding"/>
    <property type="evidence" value="ECO:0007669"/>
    <property type="project" value="UniProtKB-KW"/>
</dbReference>
<dbReference type="NCBIfam" id="TIGR01764">
    <property type="entry name" value="excise"/>
    <property type="match status" value="1"/>
</dbReference>
<evidence type="ECO:0000313" key="4">
    <source>
        <dbReference type="Proteomes" id="UP000270649"/>
    </source>
</evidence>
<dbReference type="AlphaFoldDB" id="A0A3M0GP25"/>
<name>A0A3M0GP25_9CORY</name>
<proteinExistence type="predicted"/>
<dbReference type="GeneID" id="92746970"/>
<dbReference type="EMBL" id="REGC01000004">
    <property type="protein sequence ID" value="RMB62566.1"/>
    <property type="molecule type" value="Genomic_DNA"/>
</dbReference>
<sequence length="149" mass="16490">MMNLQEKNIDRAKAAARHALQKLNLTLASVPERGEIDIVAPGSDEPIRLSRDVAELLCEILVNTAAGRKVKVIALNAELTTQQAADLLNVSRPHVIKLMDEGILKGHKVGTHRRLYASSVQEFKRQRDLEQRAAADELAALSEEMGLYE</sequence>
<keyword evidence="5" id="KW-1185">Reference proteome</keyword>
<dbReference type="InterPro" id="IPR041657">
    <property type="entry name" value="HTH_17"/>
</dbReference>
<keyword evidence="2" id="KW-0238">DNA-binding</keyword>
<evidence type="ECO:0000259" key="1">
    <source>
        <dbReference type="Pfam" id="PF12728"/>
    </source>
</evidence>
<accession>A0A3M0GP25</accession>
<dbReference type="RefSeq" id="WP_121911547.1">
    <property type="nucleotide sequence ID" value="NZ_CP068291.1"/>
</dbReference>
<dbReference type="Proteomes" id="UP000270649">
    <property type="component" value="Unassembled WGS sequence"/>
</dbReference>
<evidence type="ECO:0000313" key="3">
    <source>
        <dbReference type="EMBL" id="RMB62566.1"/>
    </source>
</evidence>
<dbReference type="Pfam" id="PF12728">
    <property type="entry name" value="HTH_17"/>
    <property type="match status" value="1"/>
</dbReference>
<feature type="domain" description="Helix-turn-helix" evidence="1">
    <location>
        <begin position="79"/>
        <end position="127"/>
    </location>
</feature>
<reference evidence="2 5" key="2">
    <citation type="submission" date="2021-01" db="EMBL/GenBank/DDBJ databases">
        <title>Complete genome sequences of Corynebacterium macginleyi strains isolated from infectious keratitis.</title>
        <authorList>
            <person name="Sagerfors S."/>
            <person name="Poehlein A."/>
            <person name="Soderquist B."/>
            <person name="Bruggemann H."/>
        </authorList>
    </citation>
    <scope>NUCLEOTIDE SEQUENCE [LARGE SCALE GENOMIC DNA]</scope>
    <source>
        <strain evidence="2 5">12T220</strain>
    </source>
</reference>
<dbReference type="EMBL" id="JAACBX020000002">
    <property type="protein sequence ID" value="MBM0244420.1"/>
    <property type="molecule type" value="Genomic_DNA"/>
</dbReference>
<protein>
    <submittedName>
        <fullName evidence="2">Excisionase family DNA-binding protein</fullName>
    </submittedName>
    <submittedName>
        <fullName evidence="3">Helix-turn-helix domain-containing protein</fullName>
    </submittedName>
</protein>
<evidence type="ECO:0000313" key="2">
    <source>
        <dbReference type="EMBL" id="MBM0244420.1"/>
    </source>
</evidence>
<dbReference type="OrthoDB" id="26212at2"/>
<dbReference type="Proteomes" id="UP001518680">
    <property type="component" value="Unassembled WGS sequence"/>
</dbReference>
<evidence type="ECO:0000313" key="5">
    <source>
        <dbReference type="Proteomes" id="UP001518680"/>
    </source>
</evidence>
<reference evidence="3 4" key="1">
    <citation type="submission" date="2018-10" db="EMBL/GenBank/DDBJ databases">
        <title>Corynebacterium macginleyi genome sequencing and assembly of the type strain and two clinical samples.</title>
        <authorList>
            <person name="Bernier A.-M."/>
            <person name="Bernard K."/>
        </authorList>
    </citation>
    <scope>NUCLEOTIDE SEQUENCE [LARGE SCALE GENOMIC DNA]</scope>
    <source>
        <strain evidence="3 4">NML 120205</strain>
    </source>
</reference>
<gene>
    <name evidence="3" type="ORF">D9543_04425</name>
    <name evidence="2" type="ORF">GWO63_009165</name>
</gene>
<comment type="caution">
    <text evidence="3">The sequence shown here is derived from an EMBL/GenBank/DDBJ whole genome shotgun (WGS) entry which is preliminary data.</text>
</comment>
<dbReference type="InterPro" id="IPR010093">
    <property type="entry name" value="SinI_DNA-bd"/>
</dbReference>
<organism evidence="3 4">
    <name type="scientific">Corynebacterium macginleyi</name>
    <dbReference type="NCBI Taxonomy" id="38290"/>
    <lineage>
        <taxon>Bacteria</taxon>
        <taxon>Bacillati</taxon>
        <taxon>Actinomycetota</taxon>
        <taxon>Actinomycetes</taxon>
        <taxon>Mycobacteriales</taxon>
        <taxon>Corynebacteriaceae</taxon>
        <taxon>Corynebacterium</taxon>
    </lineage>
</organism>